<dbReference type="PROSITE" id="PS50228">
    <property type="entry name" value="SUEL_LECTIN"/>
    <property type="match status" value="1"/>
</dbReference>
<feature type="domain" description="G-protein coupled receptors family 2 profile 2" evidence="20">
    <location>
        <begin position="739"/>
        <end position="1005"/>
    </location>
</feature>
<dbReference type="InterPro" id="IPR048072">
    <property type="entry name" value="7tmB2_latrophilin-like"/>
</dbReference>
<dbReference type="Pfam" id="PF01825">
    <property type="entry name" value="GPS"/>
    <property type="match status" value="1"/>
</dbReference>
<reference evidence="23 24" key="1">
    <citation type="submission" date="2025-08" db="UniProtKB">
        <authorList>
            <consortium name="RefSeq"/>
        </authorList>
    </citation>
    <scope>IDENTIFICATION</scope>
</reference>
<evidence type="ECO:0000256" key="2">
    <source>
        <dbReference type="ARBA" id="ARBA00007343"/>
    </source>
</evidence>
<dbReference type="InterPro" id="IPR046338">
    <property type="entry name" value="GAIN_dom_sf"/>
</dbReference>
<dbReference type="PROSITE" id="PS50227">
    <property type="entry name" value="G_PROTEIN_RECEP_F2_3"/>
    <property type="match status" value="1"/>
</dbReference>
<dbReference type="PANTHER" id="PTHR12011">
    <property type="entry name" value="ADHESION G-PROTEIN COUPLED RECEPTOR"/>
    <property type="match status" value="1"/>
</dbReference>
<keyword evidence="12" id="KW-0325">Glycoprotein</keyword>
<name>A0A6P7SPN4_9MOLL</name>
<dbReference type="GO" id="GO:0030246">
    <property type="term" value="F:carbohydrate binding"/>
    <property type="evidence" value="ECO:0007669"/>
    <property type="project" value="InterPro"/>
</dbReference>
<dbReference type="GO" id="GO:0042734">
    <property type="term" value="C:presynaptic membrane"/>
    <property type="evidence" value="ECO:0007669"/>
    <property type="project" value="TreeGrafter"/>
</dbReference>
<feature type="transmembrane region" description="Helical" evidence="15">
    <location>
        <begin position="776"/>
        <end position="796"/>
    </location>
</feature>
<dbReference type="Pfam" id="PF00002">
    <property type="entry name" value="7tm_2"/>
    <property type="match status" value="1"/>
</dbReference>
<dbReference type="Gene3D" id="4.10.1240.10">
    <property type="entry name" value="GPCR, family 2, extracellular hormone receptor domain"/>
    <property type="match status" value="1"/>
</dbReference>
<dbReference type="InterPro" id="IPR057244">
    <property type="entry name" value="GAIN_B"/>
</dbReference>
<dbReference type="InterPro" id="IPR007110">
    <property type="entry name" value="Ig-like_dom"/>
</dbReference>
<evidence type="ECO:0000256" key="10">
    <source>
        <dbReference type="ARBA" id="ARBA00023157"/>
    </source>
</evidence>
<comment type="similarity">
    <text evidence="2">Belongs to the G-protein coupled receptor 2 family. Adhesion G-protein coupled receptor (ADGR) subfamily.</text>
</comment>
<feature type="domain" description="SUEL-type lectin" evidence="19">
    <location>
        <begin position="32"/>
        <end position="123"/>
    </location>
</feature>
<dbReference type="CDD" id="cd22830">
    <property type="entry name" value="Gal_Rha_Lectin_dCirl"/>
    <property type="match status" value="1"/>
</dbReference>
<evidence type="ECO:0000313" key="25">
    <source>
        <dbReference type="RefSeq" id="XP_029639841.1"/>
    </source>
</evidence>
<evidence type="ECO:0000256" key="13">
    <source>
        <dbReference type="ARBA" id="ARBA00023224"/>
    </source>
</evidence>
<protein>
    <submittedName>
        <fullName evidence="23 24">Adhesion G protein-coupled receptor L2 isoform X1</fullName>
    </submittedName>
</protein>
<dbReference type="Gene3D" id="2.60.40.10">
    <property type="entry name" value="Immunoglobulins"/>
    <property type="match status" value="1"/>
</dbReference>
<dbReference type="GO" id="GO:0016524">
    <property type="term" value="F:latrotoxin receptor activity"/>
    <property type="evidence" value="ECO:0007669"/>
    <property type="project" value="TreeGrafter"/>
</dbReference>
<dbReference type="GO" id="GO:0004930">
    <property type="term" value="F:G protein-coupled receptor activity"/>
    <property type="evidence" value="ECO:0007669"/>
    <property type="project" value="UniProtKB-KW"/>
</dbReference>
<evidence type="ECO:0000313" key="24">
    <source>
        <dbReference type="RefSeq" id="XP_029639840.1"/>
    </source>
</evidence>
<dbReference type="GO" id="GO:0007166">
    <property type="term" value="P:cell surface receptor signaling pathway"/>
    <property type="evidence" value="ECO:0007669"/>
    <property type="project" value="InterPro"/>
</dbReference>
<dbReference type="PRINTS" id="PR00249">
    <property type="entry name" value="GPCRSECRETIN"/>
</dbReference>
<dbReference type="InterPro" id="IPR000922">
    <property type="entry name" value="Lectin_gal-bd_dom"/>
</dbReference>
<keyword evidence="13" id="KW-0807">Transducer</keyword>
<keyword evidence="5 15" id="KW-0812">Transmembrane</keyword>
<dbReference type="InterPro" id="IPR032471">
    <property type="entry name" value="AGRL2-4_GAIN_subdom_A"/>
</dbReference>
<evidence type="ECO:0000313" key="23">
    <source>
        <dbReference type="RefSeq" id="XP_029639839.1"/>
    </source>
</evidence>
<dbReference type="Gene3D" id="2.60.120.740">
    <property type="match status" value="1"/>
</dbReference>
<evidence type="ECO:0000256" key="15">
    <source>
        <dbReference type="SAM" id="Phobius"/>
    </source>
</evidence>
<dbReference type="InterPro" id="IPR017981">
    <property type="entry name" value="GPCR_2-like_7TM"/>
</dbReference>
<proteinExistence type="inferred from homology"/>
<feature type="transmembrane region" description="Helical" evidence="15">
    <location>
        <begin position="953"/>
        <end position="975"/>
    </location>
</feature>
<dbReference type="InterPro" id="IPR036445">
    <property type="entry name" value="GPCR_2_extracell_dom_sf"/>
</dbReference>
<evidence type="ECO:0000256" key="7">
    <source>
        <dbReference type="ARBA" id="ARBA00022989"/>
    </source>
</evidence>
<dbReference type="GO" id="GO:0007189">
    <property type="term" value="P:adenylate cyclase-activating G protein-coupled receptor signaling pathway"/>
    <property type="evidence" value="ECO:0007669"/>
    <property type="project" value="TreeGrafter"/>
</dbReference>
<keyword evidence="3" id="KW-1003">Cell membrane</keyword>
<feature type="domain" description="GAIN-B" evidence="17">
    <location>
        <begin position="496"/>
        <end position="730"/>
    </location>
</feature>
<keyword evidence="7 15" id="KW-1133">Transmembrane helix</keyword>
<dbReference type="Gene3D" id="1.20.1070.10">
    <property type="entry name" value="Rhodopsin 7-helix transmembrane proteins"/>
    <property type="match status" value="1"/>
</dbReference>
<dbReference type="InterPro" id="IPR043159">
    <property type="entry name" value="Lectin_gal-bd_sf"/>
</dbReference>
<keyword evidence="10" id="KW-1015">Disulfide bond</keyword>
<dbReference type="InterPro" id="IPR013783">
    <property type="entry name" value="Ig-like_fold"/>
</dbReference>
<evidence type="ECO:0000259" key="17">
    <source>
        <dbReference type="PROSITE" id="PS50221"/>
    </source>
</evidence>
<evidence type="ECO:0000256" key="6">
    <source>
        <dbReference type="ARBA" id="ARBA00022729"/>
    </source>
</evidence>
<dbReference type="InterPro" id="IPR001879">
    <property type="entry name" value="GPCR_2_extracellular_dom"/>
</dbReference>
<sequence>MIFWQPVCFIVFGVILQIKAERMQTEEMVAFVCEKNNLTLDCGDNGIIRITRANYGRFTINQCNFFAQVDGWNIQCHSKLSNIVARERCDGRVSCKIPAENSIFGGDPCSGTFKYLEVHYICEKDSAPTFPKFQVAKVGDTVELMCSKEEFGDSAIQLLARIKWSKVDGKIPKRAINERNKLIIHKASLRDAGIYCCTITLGTKSFQSKITLNITSSSHRPPHIPETTTVPSTTTTTTTRRPIPVHTTKKHPEPSTVSSTTTTRRTTTTTRSTTTTTPRPKTTSRKYDIRTKSFTTQSTTPYRVISTTYRAKKCPEKTVDGIWWPTVHSGVVSERPCPGVKVGIARWQCGESHWIRPAPNYTDCVAPWLQDIANNVRDTLKSDVNGTQPQTSMGNLSKHMKASYLGSGDIIKTTKEIIPGLTRILQREVEHTKHKMKLVTNFTEGFLSVGSTMLQDNQKGGWEEMPPFERSGVATNLAYTMKTTAFKMASLLTMQSQIEIATDNIDLEIKVAEITQHLQDVKMPSSQYFRSVEDYIIIPKENLIKYSHGGLYRAVYMVYKNLDDLLNNELDEDVMETDKKQGAGDGDDGGDDDDVVDKKESVHVETRVHNKKFKESPQLDLQLQETDNDQETVETEIQAPQKINTRILSVTIDNRQNTQLEKPVVFVLKHLVDQDPRNAKCVFWNYTVRNMDGRWSRKGCQLLSTNMTHTACKCNHLTSFAVLMDFIGTKPPGPHVDALYIITFVGCILSIIGLFCCFVTFSYFRNLQSSRNTIHKNLVLCLMLAEITFLAGIHQVKNKIFCAVIAGVLHFLFLAAFCWMCLEGILLYIMLIEVFEAESRRTAFYLFGYGIPALIVGIALGVDYRGYGTDRHCWLKIDNYFILSFVVPVGIIILINMFMLILAIYMMHTHANTANSKERSTKEKINGHLSTSSDLALCGSQSKLSYLADIPGWIRAAWILIILLGLTWIFGLFYVNQETLFMAYIFNILNSLQGFFIFIFHCLLNDKVRKEYKKAIKSSTWLPECIKPCCGAASTERSSTPNPSTSSGNYFSRLLKKRKSSTTSNISKTPARIRSPVSADTTGESDYHTSKRGSSEYDYPAHHLPNRQSYNDQHMYHDVNELSLADCSVINSDYVSEYCQTNLQVSHENQLSPVISIDSGADSDTDSIVKRRDSILSRDSNIQKRDSFESDDKILELDADLLKLAEKEKLNEEYEPLMYPNSTTLENRNRINQMLNKADMNCAGDIDSISNGAKPPLRSVNNYHVTPLCHPEKQLMDDSSHQPLLQTDIIGNPTCMTENAAYRETSHSNPYSSVNVAMPNGTNSDRPLTERAKHRVLGEPHSNIVKQGRRTEELPSFSEC</sequence>
<evidence type="ECO:0000256" key="3">
    <source>
        <dbReference type="ARBA" id="ARBA00022475"/>
    </source>
</evidence>
<dbReference type="SMART" id="SM00303">
    <property type="entry name" value="GPS"/>
    <property type="match status" value="1"/>
</dbReference>
<evidence type="ECO:0000259" key="19">
    <source>
        <dbReference type="PROSITE" id="PS50228"/>
    </source>
</evidence>
<feature type="compositionally biased region" description="Basic and acidic residues" evidence="14">
    <location>
        <begin position="1085"/>
        <end position="1101"/>
    </location>
</feature>
<dbReference type="InterPro" id="IPR000832">
    <property type="entry name" value="GPCR_2_secretin-like"/>
</dbReference>
<gene>
    <name evidence="23 24 25" type="primary">LOC115214916</name>
</gene>
<feature type="region of interest" description="Disordered" evidence="14">
    <location>
        <begin position="1058"/>
        <end position="1105"/>
    </location>
</feature>
<evidence type="ECO:0000256" key="8">
    <source>
        <dbReference type="ARBA" id="ARBA00023040"/>
    </source>
</evidence>
<dbReference type="KEGG" id="osn:115214916"/>
<dbReference type="SUPFAM" id="SSF81321">
    <property type="entry name" value="Family A G protein-coupled receptor-like"/>
    <property type="match status" value="1"/>
</dbReference>
<feature type="compositionally biased region" description="Low complexity" evidence="14">
    <location>
        <begin position="225"/>
        <end position="246"/>
    </location>
</feature>
<dbReference type="CDD" id="cd15440">
    <property type="entry name" value="7tmB2_latrophilin-like_invertebrate"/>
    <property type="match status" value="1"/>
</dbReference>
<dbReference type="Pfam" id="PF16489">
    <property type="entry name" value="GAIN"/>
    <property type="match status" value="1"/>
</dbReference>
<dbReference type="Pfam" id="PF02140">
    <property type="entry name" value="SUEL_Lectin"/>
    <property type="match status" value="1"/>
</dbReference>
<dbReference type="GO" id="GO:0030424">
    <property type="term" value="C:axon"/>
    <property type="evidence" value="ECO:0007669"/>
    <property type="project" value="TreeGrafter"/>
</dbReference>
<dbReference type="GO" id="GO:0007157">
    <property type="term" value="P:heterophilic cell-cell adhesion via plasma membrane cell adhesion molecules"/>
    <property type="evidence" value="ECO:0007669"/>
    <property type="project" value="TreeGrafter"/>
</dbReference>
<dbReference type="RefSeq" id="XP_029639841.1">
    <property type="nucleotide sequence ID" value="XM_029783981.2"/>
</dbReference>
<evidence type="ECO:0000256" key="11">
    <source>
        <dbReference type="ARBA" id="ARBA00023170"/>
    </source>
</evidence>
<feature type="compositionally biased region" description="Low complexity" evidence="14">
    <location>
        <begin position="254"/>
        <end position="281"/>
    </location>
</feature>
<feature type="domain" description="G-protein coupled receptors family 2 profile 1" evidence="18">
    <location>
        <begin position="314"/>
        <end position="368"/>
    </location>
</feature>
<dbReference type="PROSITE" id="PS00650">
    <property type="entry name" value="G_PROTEIN_RECEP_F2_2"/>
    <property type="match status" value="1"/>
</dbReference>
<dbReference type="FunFam" id="1.20.1070.10:FF:000200">
    <property type="entry name" value="Adhesion G protein-coupled receptor L3"/>
    <property type="match status" value="1"/>
</dbReference>
<evidence type="ECO:0000256" key="9">
    <source>
        <dbReference type="ARBA" id="ARBA00023136"/>
    </source>
</evidence>
<dbReference type="RefSeq" id="XP_029639839.1">
    <property type="nucleotide sequence ID" value="XM_029783979.2"/>
</dbReference>
<feature type="chain" id="PRO_5045019672" evidence="16">
    <location>
        <begin position="21"/>
        <end position="1360"/>
    </location>
</feature>
<evidence type="ECO:0000256" key="14">
    <source>
        <dbReference type="SAM" id="MobiDB-lite"/>
    </source>
</evidence>
<evidence type="ECO:0000259" key="20">
    <source>
        <dbReference type="PROSITE" id="PS50261"/>
    </source>
</evidence>
<keyword evidence="8" id="KW-0297">G-protein coupled receptor</keyword>
<feature type="region of interest" description="Disordered" evidence="14">
    <location>
        <begin position="217"/>
        <end position="284"/>
    </location>
</feature>
<dbReference type="SMART" id="SM00008">
    <property type="entry name" value="HormR"/>
    <property type="match status" value="1"/>
</dbReference>
<dbReference type="SUPFAM" id="SSF48726">
    <property type="entry name" value="Immunoglobulin"/>
    <property type="match status" value="1"/>
</dbReference>
<organism evidence="22 25">
    <name type="scientific">Octopus sinensis</name>
    <name type="common">East Asian common octopus</name>
    <dbReference type="NCBI Taxonomy" id="2607531"/>
    <lineage>
        <taxon>Eukaryota</taxon>
        <taxon>Metazoa</taxon>
        <taxon>Spiralia</taxon>
        <taxon>Lophotrochozoa</taxon>
        <taxon>Mollusca</taxon>
        <taxon>Cephalopoda</taxon>
        <taxon>Coleoidea</taxon>
        <taxon>Octopodiformes</taxon>
        <taxon>Octopoda</taxon>
        <taxon>Incirrata</taxon>
        <taxon>Octopodidae</taxon>
        <taxon>Octopus</taxon>
    </lineage>
</organism>
<dbReference type="PROSITE" id="PS50221">
    <property type="entry name" value="GAIN_B"/>
    <property type="match status" value="1"/>
</dbReference>
<dbReference type="InterPro" id="IPR017983">
    <property type="entry name" value="GPCR_2_secretin-like_CS"/>
</dbReference>
<evidence type="ECO:0000313" key="22">
    <source>
        <dbReference type="Proteomes" id="UP000515154"/>
    </source>
</evidence>
<dbReference type="FunFam" id="2.60.120.740:FF:000001">
    <property type="entry name" value="Adhesion G protein-coupled receptor L2"/>
    <property type="match status" value="1"/>
</dbReference>
<dbReference type="Gene3D" id="2.60.220.50">
    <property type="match status" value="1"/>
</dbReference>
<feature type="transmembrane region" description="Helical" evidence="15">
    <location>
        <begin position="738"/>
        <end position="764"/>
    </location>
</feature>
<feature type="transmembrane region" description="Helical" evidence="15">
    <location>
        <begin position="882"/>
        <end position="907"/>
    </location>
</feature>
<evidence type="ECO:0000256" key="4">
    <source>
        <dbReference type="ARBA" id="ARBA00022553"/>
    </source>
</evidence>
<comment type="subcellular location">
    <subcellularLocation>
        <location evidence="1">Cell membrane</location>
        <topology evidence="1">Multi-pass membrane protein</topology>
    </subcellularLocation>
</comment>
<evidence type="ECO:0000259" key="18">
    <source>
        <dbReference type="PROSITE" id="PS50227"/>
    </source>
</evidence>
<feature type="region of interest" description="Disordered" evidence="14">
    <location>
        <begin position="1306"/>
        <end position="1327"/>
    </location>
</feature>
<dbReference type="PANTHER" id="PTHR12011:SF62">
    <property type="entry name" value="ADHESION G PROTEIN-COUPLED RECEPTOR L1"/>
    <property type="match status" value="1"/>
</dbReference>
<dbReference type="InterPro" id="IPR003599">
    <property type="entry name" value="Ig_sub"/>
</dbReference>
<keyword evidence="4" id="KW-0597">Phosphoprotein</keyword>
<dbReference type="PROSITE" id="PS50835">
    <property type="entry name" value="IG_LIKE"/>
    <property type="match status" value="1"/>
</dbReference>
<keyword evidence="22" id="KW-1185">Reference proteome</keyword>
<dbReference type="SMART" id="SM00409">
    <property type="entry name" value="IG"/>
    <property type="match status" value="1"/>
</dbReference>
<dbReference type="RefSeq" id="XP_029639840.1">
    <property type="nucleotide sequence ID" value="XM_029783980.2"/>
</dbReference>
<feature type="transmembrane region" description="Helical" evidence="15">
    <location>
        <begin position="981"/>
        <end position="1004"/>
    </location>
</feature>
<feature type="signal peptide" evidence="16">
    <location>
        <begin position="1"/>
        <end position="20"/>
    </location>
</feature>
<evidence type="ECO:0000256" key="12">
    <source>
        <dbReference type="ARBA" id="ARBA00023180"/>
    </source>
</evidence>
<keyword evidence="9 15" id="KW-0472">Membrane</keyword>
<feature type="transmembrane region" description="Helical" evidence="15">
    <location>
        <begin position="843"/>
        <end position="862"/>
    </location>
</feature>
<dbReference type="InterPro" id="IPR000203">
    <property type="entry name" value="GPS"/>
</dbReference>
<keyword evidence="11 23" id="KW-0675">Receptor</keyword>
<dbReference type="PROSITE" id="PS50261">
    <property type="entry name" value="G_PROTEIN_RECEP_F2_4"/>
    <property type="match status" value="1"/>
</dbReference>
<evidence type="ECO:0000259" key="21">
    <source>
        <dbReference type="PROSITE" id="PS50835"/>
    </source>
</evidence>
<evidence type="ECO:0000256" key="5">
    <source>
        <dbReference type="ARBA" id="ARBA00022692"/>
    </source>
</evidence>
<dbReference type="InterPro" id="IPR036179">
    <property type="entry name" value="Ig-like_dom_sf"/>
</dbReference>
<evidence type="ECO:0000256" key="1">
    <source>
        <dbReference type="ARBA" id="ARBA00004651"/>
    </source>
</evidence>
<accession>A0A6P7SPN4</accession>
<feature type="transmembrane region" description="Helical" evidence="15">
    <location>
        <begin position="808"/>
        <end position="831"/>
    </location>
</feature>
<evidence type="ECO:0000256" key="16">
    <source>
        <dbReference type="SAM" id="SignalP"/>
    </source>
</evidence>
<keyword evidence="6 16" id="KW-0732">Signal</keyword>
<dbReference type="Proteomes" id="UP000515154">
    <property type="component" value="Linkage group LG8"/>
</dbReference>
<feature type="compositionally biased region" description="Polar residues" evidence="14">
    <location>
        <begin position="1307"/>
        <end position="1326"/>
    </location>
</feature>
<feature type="domain" description="Ig-like" evidence="21">
    <location>
        <begin position="128"/>
        <end position="213"/>
    </location>
</feature>